<dbReference type="Pfam" id="PF10996">
    <property type="entry name" value="Beta-Casp"/>
    <property type="match status" value="1"/>
</dbReference>
<dbReference type="PANTHER" id="PTHR45922">
    <property type="entry name" value="CLEAVAGE AND POLYADENYLATION SPECIFICITY FACTOR SUBUNIT 2"/>
    <property type="match status" value="1"/>
</dbReference>
<dbReference type="OrthoDB" id="64353at2759"/>
<dbReference type="GO" id="GO:0006398">
    <property type="term" value="P:mRNA 3'-end processing by stem-loop binding and cleavage"/>
    <property type="evidence" value="ECO:0007669"/>
    <property type="project" value="InterPro"/>
</dbReference>
<dbReference type="InterPro" id="IPR035639">
    <property type="entry name" value="CPSF2_MBL"/>
</dbReference>
<comment type="similarity">
    <text evidence="4">Belongs to the metallo-beta-lactamase superfamily. RNA-metabolizing metallo-beta-lactamase-like family. CPSF2/YSH1 subfamily.</text>
</comment>
<dbReference type="Gene3D" id="3.60.15.10">
    <property type="entry name" value="Ribonuclease Z/Hydroxyacylglutathione hydrolase-like"/>
    <property type="match status" value="1"/>
</dbReference>
<dbReference type="InterPro" id="IPR027075">
    <property type="entry name" value="CPSF2"/>
</dbReference>
<evidence type="ECO:0000259" key="6">
    <source>
        <dbReference type="SMART" id="SM01027"/>
    </source>
</evidence>
<dbReference type="InterPro" id="IPR036866">
    <property type="entry name" value="RibonucZ/Hydroxyglut_hydro"/>
</dbReference>
<evidence type="ECO:0000256" key="1">
    <source>
        <dbReference type="ARBA" id="ARBA00004123"/>
    </source>
</evidence>
<protein>
    <recommendedName>
        <fullName evidence="4">Cleavage and polyadenylation specificity factor subunit 2</fullName>
    </recommendedName>
    <alternativeName>
        <fullName evidence="4">Cleavage and polyadenylation specificity factor 100 kDa subunit</fullName>
    </alternativeName>
</protein>
<evidence type="ECO:0000313" key="8">
    <source>
        <dbReference type="Proteomes" id="UP000054097"/>
    </source>
</evidence>
<dbReference type="InterPro" id="IPR011108">
    <property type="entry name" value="RMMBL"/>
</dbReference>
<accession>A0A0C2X8M0</accession>
<evidence type="ECO:0000256" key="2">
    <source>
        <dbReference type="ARBA" id="ARBA00022664"/>
    </source>
</evidence>
<keyword evidence="2 4" id="KW-0507">mRNA processing</keyword>
<dbReference type="InterPro" id="IPR001279">
    <property type="entry name" value="Metallo-B-lactamas"/>
</dbReference>
<keyword evidence="4" id="KW-0694">RNA-binding</keyword>
<dbReference type="InterPro" id="IPR022712">
    <property type="entry name" value="Beta_Casp"/>
</dbReference>
<keyword evidence="3 4" id="KW-0539">Nucleus</keyword>
<dbReference type="CDD" id="cd16293">
    <property type="entry name" value="CPSF2-like_MBL-fold"/>
    <property type="match status" value="1"/>
</dbReference>
<dbReference type="PANTHER" id="PTHR45922:SF1">
    <property type="entry name" value="CLEAVAGE AND POLYADENYLATION SPECIFICITY FACTOR SUBUNIT 2"/>
    <property type="match status" value="1"/>
</dbReference>
<dbReference type="HOGENOM" id="CLU_002227_0_0_1"/>
<dbReference type="Proteomes" id="UP000054097">
    <property type="component" value="Unassembled WGS sequence"/>
</dbReference>
<dbReference type="SUPFAM" id="SSF56281">
    <property type="entry name" value="Metallo-hydrolase/oxidoreductase"/>
    <property type="match status" value="1"/>
</dbReference>
<evidence type="ECO:0000256" key="5">
    <source>
        <dbReference type="SAM" id="MobiDB-lite"/>
    </source>
</evidence>
<dbReference type="STRING" id="933852.A0A0C2X8M0"/>
<reference evidence="7 8" key="1">
    <citation type="submission" date="2014-04" db="EMBL/GenBank/DDBJ databases">
        <authorList>
            <consortium name="DOE Joint Genome Institute"/>
            <person name="Kuo A."/>
            <person name="Zuccaro A."/>
            <person name="Kohler A."/>
            <person name="Nagy L.G."/>
            <person name="Floudas D."/>
            <person name="Copeland A."/>
            <person name="Barry K.W."/>
            <person name="Cichocki N."/>
            <person name="Veneault-Fourrey C."/>
            <person name="LaButti K."/>
            <person name="Lindquist E.A."/>
            <person name="Lipzen A."/>
            <person name="Lundell T."/>
            <person name="Morin E."/>
            <person name="Murat C."/>
            <person name="Sun H."/>
            <person name="Tunlid A."/>
            <person name="Henrissat B."/>
            <person name="Grigoriev I.V."/>
            <person name="Hibbett D.S."/>
            <person name="Martin F."/>
            <person name="Nordberg H.P."/>
            <person name="Cantor M.N."/>
            <person name="Hua S.X."/>
        </authorList>
    </citation>
    <scope>NUCLEOTIDE SEQUENCE [LARGE SCALE GENOMIC DNA]</scope>
    <source>
        <strain evidence="7 8">MAFF 305830</strain>
    </source>
</reference>
<dbReference type="GO" id="GO:0005847">
    <property type="term" value="C:mRNA cleavage and polyadenylation specificity factor complex"/>
    <property type="evidence" value="ECO:0007669"/>
    <property type="project" value="InterPro"/>
</dbReference>
<comment type="subcellular location">
    <subcellularLocation>
        <location evidence="1 4">Nucleus</location>
    </subcellularLocation>
</comment>
<evidence type="ECO:0000256" key="3">
    <source>
        <dbReference type="ARBA" id="ARBA00023242"/>
    </source>
</evidence>
<dbReference type="SMART" id="SM01027">
    <property type="entry name" value="Beta-Casp"/>
    <property type="match status" value="1"/>
</dbReference>
<evidence type="ECO:0000256" key="4">
    <source>
        <dbReference type="RuleBase" id="RU365006"/>
    </source>
</evidence>
<feature type="region of interest" description="Disordered" evidence="5">
    <location>
        <begin position="482"/>
        <end position="530"/>
    </location>
</feature>
<dbReference type="GO" id="GO:0003723">
    <property type="term" value="F:RNA binding"/>
    <property type="evidence" value="ECO:0007669"/>
    <property type="project" value="UniProtKB-KW"/>
</dbReference>
<dbReference type="AlphaFoldDB" id="A0A0C2X8M0"/>
<dbReference type="InterPro" id="IPR025069">
    <property type="entry name" value="Cpsf2_C"/>
</dbReference>
<reference evidence="8" key="2">
    <citation type="submission" date="2015-01" db="EMBL/GenBank/DDBJ databases">
        <title>Evolutionary Origins and Diversification of the Mycorrhizal Mutualists.</title>
        <authorList>
            <consortium name="DOE Joint Genome Institute"/>
            <consortium name="Mycorrhizal Genomics Consortium"/>
            <person name="Kohler A."/>
            <person name="Kuo A."/>
            <person name="Nagy L.G."/>
            <person name="Floudas D."/>
            <person name="Copeland A."/>
            <person name="Barry K.W."/>
            <person name="Cichocki N."/>
            <person name="Veneault-Fourrey C."/>
            <person name="LaButti K."/>
            <person name="Lindquist E.A."/>
            <person name="Lipzen A."/>
            <person name="Lundell T."/>
            <person name="Morin E."/>
            <person name="Murat C."/>
            <person name="Riley R."/>
            <person name="Ohm R."/>
            <person name="Sun H."/>
            <person name="Tunlid A."/>
            <person name="Henrissat B."/>
            <person name="Grigoriev I.V."/>
            <person name="Hibbett D.S."/>
            <person name="Martin F."/>
        </authorList>
    </citation>
    <scope>NUCLEOTIDE SEQUENCE [LARGE SCALE GENOMIC DNA]</scope>
    <source>
        <strain evidence="8">MAFF 305830</strain>
    </source>
</reference>
<dbReference type="Pfam" id="PF07521">
    <property type="entry name" value="RMMBL"/>
    <property type="match status" value="1"/>
</dbReference>
<feature type="domain" description="Beta-Casp" evidence="6">
    <location>
        <begin position="292"/>
        <end position="433"/>
    </location>
</feature>
<dbReference type="Pfam" id="PF13299">
    <property type="entry name" value="CPSF100_C"/>
    <property type="match status" value="1"/>
</dbReference>
<sequence>MITFTPLAGSARSDAVLPLAYVLEIDDVKILLDCGSPDWHPDEDLKVGEQATAFREEYCDQLKRHAPTIDLVLLSHGDLAHAGLYAHAHAHWGLTATTYTTLPVQAMAKIAALEEAIDIRNEEDVNKPPEPAQADGMDTTTEELEPPKRSILVPTIEEINEAFQSIITLRYSQPTHLAGKCHGITITPYAAGHTIGGTIWKIRSPSAGTLVYAVNLNHLKERHLDGSVLTLSTGGGVFEPLARPDVLITDAERALTIGGKRKDRDKALLDIITETIASGHSLLLPVDSSTRLLELLVLTDQHWAYSRIRAPICLISNTSKELLAVVRSMMEWLGGTISKEDVGDTGRNVRRRRDEDDEALGALALRFKFIEMFGSPDQLVDKFSSRDPKLILAVPASMSHGASRSLFADFARVEGNMVVLTERAERGTLNKFLMDRWEAAQEESQRWQDGKLGEPIALDRPIELELRSKVLLQGEELEKFREKEAQTKEKIAAEKAAAARKQQMREEEAESSDSGSGDSDDSGSDEEATNEMKNEIDGVNWTALEQEDAGLKLQSFDIYVKGHQTKTSNFFKTNDAGAPRFRMFPFVEKKRRFDDFGEIIDVSSWLRKGKMLDQNAESDEAKAARLKKTEDEKKIKAPEEAPSKFIKEQITIDMRCKVHFIDLEGVHDGRALKNILPHINPRRMVIVQASPEATESLIESCKATKSMTTEVYAPSIGETVRIGEDMRNFTVALSDALMSSIKMSVYEDSEIAFIKGRISLPTNSGIPVLEPLRISNKGNEDVEMENGDAVTEKSTVPRAVMIGDLKLTSLKNRLNRLGISADFAGEGILVCRSTVDDEEDTVAVRKTRKGQVRVEGDASTLFYAVREEIYKLHALVETE</sequence>
<dbReference type="EMBL" id="KN824313">
    <property type="protein sequence ID" value="KIM25567.1"/>
    <property type="molecule type" value="Genomic_DNA"/>
</dbReference>
<keyword evidence="8" id="KW-1185">Reference proteome</keyword>
<dbReference type="Pfam" id="PF16661">
    <property type="entry name" value="Lactamase_B_6"/>
    <property type="match status" value="1"/>
</dbReference>
<organism evidence="7 8">
    <name type="scientific">Serendipita vermifera MAFF 305830</name>
    <dbReference type="NCBI Taxonomy" id="933852"/>
    <lineage>
        <taxon>Eukaryota</taxon>
        <taxon>Fungi</taxon>
        <taxon>Dikarya</taxon>
        <taxon>Basidiomycota</taxon>
        <taxon>Agaricomycotina</taxon>
        <taxon>Agaricomycetes</taxon>
        <taxon>Sebacinales</taxon>
        <taxon>Serendipitaceae</taxon>
        <taxon>Serendipita</taxon>
    </lineage>
</organism>
<proteinExistence type="inferred from homology"/>
<feature type="compositionally biased region" description="Basic and acidic residues" evidence="5">
    <location>
        <begin position="482"/>
        <end position="493"/>
    </location>
</feature>
<gene>
    <name evidence="7" type="ORF">M408DRAFT_74190</name>
</gene>
<evidence type="ECO:0000313" key="7">
    <source>
        <dbReference type="EMBL" id="KIM25567.1"/>
    </source>
</evidence>
<feature type="region of interest" description="Disordered" evidence="5">
    <location>
        <begin position="123"/>
        <end position="145"/>
    </location>
</feature>
<name>A0A0C2X8M0_SERVB</name>
<feature type="compositionally biased region" description="Acidic residues" evidence="5">
    <location>
        <begin position="518"/>
        <end position="529"/>
    </location>
</feature>